<evidence type="ECO:0000256" key="3">
    <source>
        <dbReference type="ARBA" id="ARBA00022490"/>
    </source>
</evidence>
<evidence type="ECO:0000313" key="18">
    <source>
        <dbReference type="Proteomes" id="UP000053237"/>
    </source>
</evidence>
<dbReference type="Proteomes" id="UP000053237">
    <property type="component" value="Unassembled WGS sequence"/>
</dbReference>
<keyword evidence="12" id="KW-0539">Nucleus</keyword>
<protein>
    <submittedName>
        <fullName evidence="17">Uncharacterized protein</fullName>
    </submittedName>
</protein>
<dbReference type="STRING" id="65357.A0A024GD40"/>
<evidence type="ECO:0000256" key="13">
    <source>
        <dbReference type="ARBA" id="ARBA00060457"/>
    </source>
</evidence>
<comment type="subcellular location">
    <subcellularLocation>
        <location evidence="1">Cytoplasm</location>
        <location evidence="1">Cytoskeleton</location>
    </subcellularLocation>
    <subcellularLocation>
        <location evidence="13">Endomembrane system</location>
        <topology evidence="13">Single-pass type IV membrane protein</topology>
        <orientation evidence="13">Cytoplasmic side</orientation>
    </subcellularLocation>
    <subcellularLocation>
        <location evidence="2">Nucleus membrane</location>
        <topology evidence="2">Single-pass membrane protein</topology>
        <orientation evidence="2">Cytoplasmic side</orientation>
    </subcellularLocation>
    <subcellularLocation>
        <location evidence="14">Nucleus membrane</location>
        <topology evidence="14">Single-pass type IV membrane protein</topology>
    </subcellularLocation>
</comment>
<keyword evidence="3" id="KW-0963">Cytoplasm</keyword>
<keyword evidence="6" id="KW-0106">Calcium</keyword>
<evidence type="ECO:0000256" key="2">
    <source>
        <dbReference type="ARBA" id="ARBA00004528"/>
    </source>
</evidence>
<dbReference type="OrthoDB" id="10017054at2759"/>
<keyword evidence="8" id="KW-0175">Coiled coil</keyword>
<keyword evidence="11" id="KW-0206">Cytoskeleton</keyword>
<keyword evidence="7" id="KW-1133">Transmembrane helix</keyword>
<dbReference type="InterPro" id="IPR036872">
    <property type="entry name" value="CH_dom_sf"/>
</dbReference>
<keyword evidence="18" id="KW-1185">Reference proteome</keyword>
<evidence type="ECO:0000256" key="9">
    <source>
        <dbReference type="ARBA" id="ARBA00023136"/>
    </source>
</evidence>
<proteinExistence type="predicted"/>
<dbReference type="PROSITE" id="PS00019">
    <property type="entry name" value="ACTININ_1"/>
    <property type="match status" value="1"/>
</dbReference>
<evidence type="ECO:0000256" key="7">
    <source>
        <dbReference type="ARBA" id="ARBA00022989"/>
    </source>
</evidence>
<dbReference type="InterPro" id="IPR018247">
    <property type="entry name" value="EF_Hand_1_Ca_BS"/>
</dbReference>
<dbReference type="Gene3D" id="1.10.418.10">
    <property type="entry name" value="Calponin-like domain"/>
    <property type="match status" value="2"/>
</dbReference>
<gene>
    <name evidence="17" type="ORF">BN9_052260</name>
</gene>
<comment type="caution">
    <text evidence="17">The sequence shown here is derived from an EMBL/GenBank/DDBJ whole genome shotgun (WGS) entry which is preliminary data.</text>
</comment>
<evidence type="ECO:0000256" key="6">
    <source>
        <dbReference type="ARBA" id="ARBA00022837"/>
    </source>
</evidence>
<sequence>MAREEWVDVQKITFTRWANTYLSRKRLEIEDLYVDLSDGTRLLALLQIICREKVCRKYNRKPRMRIQKMENLNFAFAFMHKKNMNLTNIGSTDILDGNQKLILGLLWILIKTFQVAEIDVEGVSGKDGLLLWVNRSLADYPTVKVRNFSDSWANGIAFCALIHRFYPNLIDFDQLQAVNAIENVRLAFEIAETKFKIPQLLDPHDVAGIVKPDEKSIMTYVSLLFKEFASGQQKRKAVVSIAKAVNIAQRHQELAKEYETLAPNLEKWLTTQNEKFEKLLEESALISNLQEVRQASAQLSDYKKNEKPSQEAAYVAVEGCAGRWLSSCRNNGRTLPMLVPPIENLQVLKAKLEDLETTYVSNLQKYSETFQRTEIFLARVVTELEKIEVWSRELATSKAFEKGSNEISTSTEAEERLESINFIKQVELPRYRLMINDVLEQSSSLATDHAESVTVLERIDAMKVFLESVDHKIEDIHADYVNKLKKQIELDGVVKDCKLLMRNLKYTIEGLDEEIEAVAKLKDTSKNGVETASHYFNDILLPKIDLEIVAEYDKLKQKKQILDEALRFSDSQLIEKVHLRIEKLQEHCTETKLFFERELAGAATRDELCHEFATLASSIKERCAKSTQAINTVMGTVAEQFTSMKDLMESLFPSSDSGVLLVPSLDGETDPTNTVADVAQENVQPPPSLVHEMESLEKVNEQLEQLHVFTNPFTVETIHELRAQYNSVESAVRDKVKSLEKELALCQLGNLTPQQLTEIKEVFDHFDIDRDRKLERDEFIMACKGLGLALSEEECHDAFDKMDEAGNEEITFSAFSEFGAEQLQSGSSMEDVKTAFDILTTQNLTTSKLEEHFEPNIVEFLRSHLDQLGHDGNTLDYDKFAAFMFEM</sequence>
<evidence type="ECO:0000256" key="5">
    <source>
        <dbReference type="ARBA" id="ARBA00022737"/>
    </source>
</evidence>
<evidence type="ECO:0000256" key="10">
    <source>
        <dbReference type="ARBA" id="ARBA00023203"/>
    </source>
</evidence>
<evidence type="ECO:0000256" key="12">
    <source>
        <dbReference type="ARBA" id="ARBA00023242"/>
    </source>
</evidence>
<dbReference type="GO" id="GO:0003779">
    <property type="term" value="F:actin binding"/>
    <property type="evidence" value="ECO:0007669"/>
    <property type="project" value="UniProtKB-KW"/>
</dbReference>
<dbReference type="AlphaFoldDB" id="A0A024GD40"/>
<organism evidence="17 18">
    <name type="scientific">Albugo candida</name>
    <dbReference type="NCBI Taxonomy" id="65357"/>
    <lineage>
        <taxon>Eukaryota</taxon>
        <taxon>Sar</taxon>
        <taxon>Stramenopiles</taxon>
        <taxon>Oomycota</taxon>
        <taxon>Peronosporomycetes</taxon>
        <taxon>Albuginales</taxon>
        <taxon>Albuginaceae</taxon>
        <taxon>Albugo</taxon>
    </lineage>
</organism>
<evidence type="ECO:0000256" key="11">
    <source>
        <dbReference type="ARBA" id="ARBA00023212"/>
    </source>
</evidence>
<dbReference type="InterPro" id="IPR001589">
    <property type="entry name" value="Actinin_actin-bd_CS"/>
</dbReference>
<name>A0A024GD40_9STRA</name>
<dbReference type="GO" id="GO:0031965">
    <property type="term" value="C:nuclear membrane"/>
    <property type="evidence" value="ECO:0007669"/>
    <property type="project" value="UniProtKB-SubCell"/>
</dbReference>
<dbReference type="InterPro" id="IPR002048">
    <property type="entry name" value="EF_hand_dom"/>
</dbReference>
<dbReference type="InterPro" id="IPR001715">
    <property type="entry name" value="CH_dom"/>
</dbReference>
<dbReference type="GO" id="GO:0005737">
    <property type="term" value="C:cytoplasm"/>
    <property type="evidence" value="ECO:0007669"/>
    <property type="project" value="UniProtKB-ARBA"/>
</dbReference>
<feature type="domain" description="EF-hand" evidence="16">
    <location>
        <begin position="754"/>
        <end position="789"/>
    </location>
</feature>
<evidence type="ECO:0000256" key="14">
    <source>
        <dbReference type="ARBA" id="ARBA00060498"/>
    </source>
</evidence>
<dbReference type="PROSITE" id="PS50021">
    <property type="entry name" value="CH"/>
    <property type="match status" value="2"/>
</dbReference>
<keyword evidence="4" id="KW-0812">Transmembrane</keyword>
<evidence type="ECO:0000256" key="4">
    <source>
        <dbReference type="ARBA" id="ARBA00022692"/>
    </source>
</evidence>
<dbReference type="InterPro" id="IPR011992">
    <property type="entry name" value="EF-hand-dom_pair"/>
</dbReference>
<evidence type="ECO:0000256" key="8">
    <source>
        <dbReference type="ARBA" id="ARBA00023054"/>
    </source>
</evidence>
<evidence type="ECO:0000256" key="1">
    <source>
        <dbReference type="ARBA" id="ARBA00004245"/>
    </source>
</evidence>
<dbReference type="SUPFAM" id="SSF47576">
    <property type="entry name" value="Calponin-homology domain, CH-domain"/>
    <property type="match status" value="1"/>
</dbReference>
<dbReference type="PROSITE" id="PS00020">
    <property type="entry name" value="ACTININ_2"/>
    <property type="match status" value="1"/>
</dbReference>
<dbReference type="Gene3D" id="1.20.58.60">
    <property type="match status" value="2"/>
</dbReference>
<accession>A0A024GD40</accession>
<evidence type="ECO:0000259" key="15">
    <source>
        <dbReference type="PROSITE" id="PS50021"/>
    </source>
</evidence>
<feature type="domain" description="Calponin-homology (CH)" evidence="15">
    <location>
        <begin position="8"/>
        <end position="114"/>
    </location>
</feature>
<dbReference type="Pfam" id="PF00307">
    <property type="entry name" value="CH"/>
    <property type="match status" value="2"/>
</dbReference>
<dbReference type="InParanoid" id="A0A024GD40"/>
<dbReference type="SMART" id="SM00054">
    <property type="entry name" value="EFh"/>
    <property type="match status" value="2"/>
</dbReference>
<reference evidence="17 18" key="1">
    <citation type="submission" date="2012-05" db="EMBL/GenBank/DDBJ databases">
        <title>Recombination and specialization in a pathogen metapopulation.</title>
        <authorList>
            <person name="Gardiner A."/>
            <person name="Kemen E."/>
            <person name="Schultz-Larsen T."/>
            <person name="MacLean D."/>
            <person name="Van Oosterhout C."/>
            <person name="Jones J.D.G."/>
        </authorList>
    </citation>
    <scope>NUCLEOTIDE SEQUENCE [LARGE SCALE GENOMIC DNA]</scope>
    <source>
        <strain evidence="17 18">Ac Nc2</strain>
    </source>
</reference>
<dbReference type="SMART" id="SM00033">
    <property type="entry name" value="CH"/>
    <property type="match status" value="2"/>
</dbReference>
<dbReference type="FunFam" id="1.10.418.10:FF:000099">
    <property type="entry name" value="Nuclear anchorage protein 1"/>
    <property type="match status" value="1"/>
</dbReference>
<dbReference type="EMBL" id="CAIX01000070">
    <property type="protein sequence ID" value="CCI44417.1"/>
    <property type="molecule type" value="Genomic_DNA"/>
</dbReference>
<dbReference type="SUPFAM" id="SSF47473">
    <property type="entry name" value="EF-hand"/>
    <property type="match status" value="1"/>
</dbReference>
<keyword evidence="9" id="KW-0472">Membrane</keyword>
<dbReference type="Gene3D" id="1.10.238.10">
    <property type="entry name" value="EF-hand"/>
    <property type="match status" value="1"/>
</dbReference>
<dbReference type="PANTHER" id="PTHR11915">
    <property type="entry name" value="SPECTRIN/FILAMIN RELATED CYTOSKELETAL PROTEIN"/>
    <property type="match status" value="1"/>
</dbReference>
<feature type="domain" description="Calponin-homology (CH)" evidence="15">
    <location>
        <begin position="123"/>
        <end position="229"/>
    </location>
</feature>
<dbReference type="PROSITE" id="PS50222">
    <property type="entry name" value="EF_HAND_2"/>
    <property type="match status" value="1"/>
</dbReference>
<dbReference type="PROSITE" id="PS00018">
    <property type="entry name" value="EF_HAND_1"/>
    <property type="match status" value="1"/>
</dbReference>
<keyword evidence="10" id="KW-0009">Actin-binding</keyword>
<evidence type="ECO:0000313" key="17">
    <source>
        <dbReference type="EMBL" id="CCI44417.1"/>
    </source>
</evidence>
<dbReference type="SUPFAM" id="SSF46966">
    <property type="entry name" value="Spectrin repeat"/>
    <property type="match status" value="1"/>
</dbReference>
<keyword evidence="5" id="KW-0677">Repeat</keyword>
<dbReference type="CDD" id="cd00051">
    <property type="entry name" value="EFh"/>
    <property type="match status" value="1"/>
</dbReference>
<dbReference type="GO" id="GO:0005856">
    <property type="term" value="C:cytoskeleton"/>
    <property type="evidence" value="ECO:0007669"/>
    <property type="project" value="UniProtKB-SubCell"/>
</dbReference>
<dbReference type="Pfam" id="PF13499">
    <property type="entry name" value="EF-hand_7"/>
    <property type="match status" value="1"/>
</dbReference>
<dbReference type="GO" id="GO:0005509">
    <property type="term" value="F:calcium ion binding"/>
    <property type="evidence" value="ECO:0007669"/>
    <property type="project" value="InterPro"/>
</dbReference>
<evidence type="ECO:0000259" key="16">
    <source>
        <dbReference type="PROSITE" id="PS50222"/>
    </source>
</evidence>